<feature type="compositionally biased region" description="Basic residues" evidence="1">
    <location>
        <begin position="99"/>
        <end position="108"/>
    </location>
</feature>
<gene>
    <name evidence="2" type="ORF">GCM10011372_36500</name>
</gene>
<accession>A0A917PWT1</accession>
<dbReference type="Proteomes" id="UP000636956">
    <property type="component" value="Unassembled WGS sequence"/>
</dbReference>
<evidence type="ECO:0000313" key="2">
    <source>
        <dbReference type="EMBL" id="GGJ94915.1"/>
    </source>
</evidence>
<evidence type="ECO:0000313" key="3">
    <source>
        <dbReference type="Proteomes" id="UP000636956"/>
    </source>
</evidence>
<reference evidence="2" key="1">
    <citation type="journal article" date="2014" name="Int. J. Syst. Evol. Microbiol.">
        <title>Complete genome sequence of Corynebacterium casei LMG S-19264T (=DSM 44701T), isolated from a smear-ripened cheese.</title>
        <authorList>
            <consortium name="US DOE Joint Genome Institute (JGI-PGF)"/>
            <person name="Walter F."/>
            <person name="Albersmeier A."/>
            <person name="Kalinowski J."/>
            <person name="Ruckert C."/>
        </authorList>
    </citation>
    <scope>NUCLEOTIDE SEQUENCE</scope>
    <source>
        <strain evidence="2">CGMCC 1.8984</strain>
    </source>
</reference>
<name>A0A917PWT1_9MICO</name>
<organism evidence="2 3">
    <name type="scientific">Agromyces bauzanensis</name>
    <dbReference type="NCBI Taxonomy" id="1308924"/>
    <lineage>
        <taxon>Bacteria</taxon>
        <taxon>Bacillati</taxon>
        <taxon>Actinomycetota</taxon>
        <taxon>Actinomycetes</taxon>
        <taxon>Micrococcales</taxon>
        <taxon>Microbacteriaceae</taxon>
        <taxon>Agromyces</taxon>
    </lineage>
</organism>
<sequence length="116" mass="12417">MGCVLQLAAVNRRLLQDLAAVVPGLVGGGLVRVDVDDTIREVHGHQKQGAAFGYSGVRGLNGLLATISTSTSAPVVAEFSLRRGNVRSGTVGRMVHPPRPCHRRRNRTRQAGDRAR</sequence>
<evidence type="ECO:0000256" key="1">
    <source>
        <dbReference type="SAM" id="MobiDB-lite"/>
    </source>
</evidence>
<proteinExistence type="predicted"/>
<dbReference type="AlphaFoldDB" id="A0A917PWT1"/>
<feature type="region of interest" description="Disordered" evidence="1">
    <location>
        <begin position="89"/>
        <end position="116"/>
    </location>
</feature>
<protein>
    <submittedName>
        <fullName evidence="2">Uncharacterized protein</fullName>
    </submittedName>
</protein>
<keyword evidence="3" id="KW-1185">Reference proteome</keyword>
<reference evidence="2" key="2">
    <citation type="submission" date="2020-09" db="EMBL/GenBank/DDBJ databases">
        <authorList>
            <person name="Sun Q."/>
            <person name="Zhou Y."/>
        </authorList>
    </citation>
    <scope>NUCLEOTIDE SEQUENCE</scope>
    <source>
        <strain evidence="2">CGMCC 1.8984</strain>
    </source>
</reference>
<comment type="caution">
    <text evidence="2">The sequence shown here is derived from an EMBL/GenBank/DDBJ whole genome shotgun (WGS) entry which is preliminary data.</text>
</comment>
<dbReference type="EMBL" id="BMMD01000053">
    <property type="protein sequence ID" value="GGJ94915.1"/>
    <property type="molecule type" value="Genomic_DNA"/>
</dbReference>